<protein>
    <recommendedName>
        <fullName evidence="1">Pyrrolo-quinoline quinone repeat domain-containing protein</fullName>
    </recommendedName>
</protein>
<dbReference type="Gene3D" id="2.130.10.10">
    <property type="entry name" value="YVTN repeat-like/Quinoprotein amine dehydrogenase"/>
    <property type="match status" value="1"/>
</dbReference>
<reference evidence="2 3" key="1">
    <citation type="submission" date="2018-06" db="EMBL/GenBank/DDBJ databases">
        <title>Extensive metabolic versatility and redundancy in microbially diverse, dynamic hydrothermal sediments.</title>
        <authorList>
            <person name="Dombrowski N."/>
            <person name="Teske A."/>
            <person name="Baker B.J."/>
        </authorList>
    </citation>
    <scope>NUCLEOTIDE SEQUENCE [LARGE SCALE GENOMIC DNA]</scope>
    <source>
        <strain evidence="2">B36_G15</strain>
    </source>
</reference>
<dbReference type="InterPro" id="IPR015943">
    <property type="entry name" value="WD40/YVTN_repeat-like_dom_sf"/>
</dbReference>
<organism evidence="2 3">
    <name type="scientific">candidate division WOR-3 bacterium</name>
    <dbReference type="NCBI Taxonomy" id="2052148"/>
    <lineage>
        <taxon>Bacteria</taxon>
        <taxon>Bacteria division WOR-3</taxon>
    </lineage>
</organism>
<dbReference type="Proteomes" id="UP000268469">
    <property type="component" value="Unassembled WGS sequence"/>
</dbReference>
<comment type="caution">
    <text evidence="2">The sequence shown here is derived from an EMBL/GenBank/DDBJ whole genome shotgun (WGS) entry which is preliminary data.</text>
</comment>
<dbReference type="SUPFAM" id="SSF50969">
    <property type="entry name" value="YVTN repeat-like/Quinoprotein amine dehydrogenase"/>
    <property type="match status" value="1"/>
</dbReference>
<dbReference type="InterPro" id="IPR011044">
    <property type="entry name" value="Quino_amine_DH_bsu"/>
</dbReference>
<gene>
    <name evidence="2" type="ORF">DRP53_03390</name>
</gene>
<name>A0A660SJ87_UNCW3</name>
<accession>A0A660SJ87</accession>
<dbReference type="Pfam" id="PF13360">
    <property type="entry name" value="PQQ_2"/>
    <property type="match status" value="1"/>
</dbReference>
<dbReference type="InterPro" id="IPR002372">
    <property type="entry name" value="PQQ_rpt_dom"/>
</dbReference>
<evidence type="ECO:0000259" key="1">
    <source>
        <dbReference type="Pfam" id="PF13360"/>
    </source>
</evidence>
<dbReference type="EMBL" id="QNBE01000023">
    <property type="protein sequence ID" value="RKX70905.1"/>
    <property type="molecule type" value="Genomic_DNA"/>
</dbReference>
<evidence type="ECO:0000313" key="2">
    <source>
        <dbReference type="EMBL" id="RKX70905.1"/>
    </source>
</evidence>
<evidence type="ECO:0000313" key="3">
    <source>
        <dbReference type="Proteomes" id="UP000268469"/>
    </source>
</evidence>
<sequence length="394" mass="44740">MKRLLLVVIVAVMAIGLYGQEEGSIEDQGKVRLELIWEKAFVEPIWDYIVENNEKGEPELRFVGFLGDDSIKTNFITHGGKIEKQLDLKTIYGGKILVSANKKYIGISQVTKRTSEGISEVTFSLYDKDGNLLWSKQKLKARPTRVLPNSLMLSGESPWSSCLWTLRDQSGIRKWLKVGKETDFGTGSLDISQNGYIVFNIMDRDGAVLVLYDNTGNEVWRKRFDWKWTGKVNISSTGKYIATIGEPDRVKLYLFSSDGGKLWEYPSDNCEFMAFSPDEEYFVGGIRLDRIQLFHSKTGRLLFSYELPDPKRVFSIAVAKEGSFVAVIDGVGSEVPGNRISTVYLFNKSGNLVWQHKIEIQPGRTPNVRFTDDGKYFLICNSNKLHCYRLMEGE</sequence>
<dbReference type="AlphaFoldDB" id="A0A660SJ87"/>
<feature type="domain" description="Pyrrolo-quinoline quinone repeat" evidence="1">
    <location>
        <begin position="205"/>
        <end position="371"/>
    </location>
</feature>
<proteinExistence type="predicted"/>